<accession>A0AAV4C7X6</accession>
<keyword evidence="2" id="KW-1185">Reference proteome</keyword>
<dbReference type="AlphaFoldDB" id="A0AAV4C7X6"/>
<protein>
    <submittedName>
        <fullName evidence="1">Uncharacterized protein</fullName>
    </submittedName>
</protein>
<reference evidence="1 2" key="1">
    <citation type="journal article" date="2021" name="Elife">
        <title>Chloroplast acquisition without the gene transfer in kleptoplastic sea slugs, Plakobranchus ocellatus.</title>
        <authorList>
            <person name="Maeda T."/>
            <person name="Takahashi S."/>
            <person name="Yoshida T."/>
            <person name="Shimamura S."/>
            <person name="Takaki Y."/>
            <person name="Nagai Y."/>
            <person name="Toyoda A."/>
            <person name="Suzuki Y."/>
            <person name="Arimoto A."/>
            <person name="Ishii H."/>
            <person name="Satoh N."/>
            <person name="Nishiyama T."/>
            <person name="Hasebe M."/>
            <person name="Maruyama T."/>
            <person name="Minagawa J."/>
            <person name="Obokata J."/>
            <person name="Shigenobu S."/>
        </authorList>
    </citation>
    <scope>NUCLEOTIDE SEQUENCE [LARGE SCALE GENOMIC DNA]</scope>
</reference>
<evidence type="ECO:0000313" key="1">
    <source>
        <dbReference type="EMBL" id="GFO27618.1"/>
    </source>
</evidence>
<organism evidence="1 2">
    <name type="scientific">Plakobranchus ocellatus</name>
    <dbReference type="NCBI Taxonomy" id="259542"/>
    <lineage>
        <taxon>Eukaryota</taxon>
        <taxon>Metazoa</taxon>
        <taxon>Spiralia</taxon>
        <taxon>Lophotrochozoa</taxon>
        <taxon>Mollusca</taxon>
        <taxon>Gastropoda</taxon>
        <taxon>Heterobranchia</taxon>
        <taxon>Euthyneura</taxon>
        <taxon>Panpulmonata</taxon>
        <taxon>Sacoglossa</taxon>
        <taxon>Placobranchoidea</taxon>
        <taxon>Plakobranchidae</taxon>
        <taxon>Plakobranchus</taxon>
    </lineage>
</organism>
<proteinExistence type="predicted"/>
<evidence type="ECO:0000313" key="2">
    <source>
        <dbReference type="Proteomes" id="UP000735302"/>
    </source>
</evidence>
<gene>
    <name evidence="1" type="ORF">PoB_005412300</name>
</gene>
<name>A0AAV4C7X6_9GAST</name>
<sequence length="127" mass="14870">MISPWKPYNTNISTIAQPGFKDFFLDSKDMIIKPSVSKGKTKSSQMHCLEQWFRQSHQNQRLLMGRKLRTLLPFVQRITVRSQLATWVQQTVSKNCNQQARNLSHPKIFSFPATKIQKREHGNQRKS</sequence>
<comment type="caution">
    <text evidence="1">The sequence shown here is derived from an EMBL/GenBank/DDBJ whole genome shotgun (WGS) entry which is preliminary data.</text>
</comment>
<dbReference type="Proteomes" id="UP000735302">
    <property type="component" value="Unassembled WGS sequence"/>
</dbReference>
<dbReference type="EMBL" id="BLXT01005934">
    <property type="protein sequence ID" value="GFO27618.1"/>
    <property type="molecule type" value="Genomic_DNA"/>
</dbReference>